<feature type="compositionally biased region" description="Basic and acidic residues" evidence="2">
    <location>
        <begin position="218"/>
        <end position="228"/>
    </location>
</feature>
<reference evidence="3 4" key="1">
    <citation type="submission" date="2018-04" db="EMBL/GenBank/DDBJ databases">
        <authorList>
            <person name="Zhang X."/>
            <person name="Yuan J."/>
            <person name="Li F."/>
            <person name="Xiang J."/>
        </authorList>
    </citation>
    <scope>NUCLEOTIDE SEQUENCE [LARGE SCALE GENOMIC DNA]</scope>
    <source>
        <tissue evidence="3">Muscle</tissue>
    </source>
</reference>
<dbReference type="STRING" id="6689.A0A3R7MKY7"/>
<accession>A0A3R7MKY7</accession>
<feature type="coiled-coil region" evidence="1">
    <location>
        <begin position="49"/>
        <end position="83"/>
    </location>
</feature>
<sequence>MSQKNACVTLDHIARSNNEAIDRVLRMNNDATAKIGELTKSLEFAHHQLEDLKPIIDNLKRNNAELIKENEQIKKENNEMKERIDYLDDYSRRNNLRISGLPEDKNETWEKSQSKAAAFLQRHFQLTPEFERVHRVGTLTRNAAPRDIVVRFTRYTDRDAVFQDRRKLANTRTGVYINEDLCRNSLEMRKAQMPALRAAKRDGKVAYFNYRKLVIKERQRSVRPREPSRQTAPSVPSAPSSPPASPFMQRAPHFPSDSAWGQQEPRTPTGPPPVHTATLFLECDTSVPPPGFADGNAKSTYISRDASSATLSASSATDVDAATTLTETSGAFLASTSVSVASNAMDASGATDADAPGATHDAAASIATDSSSSTMLPSCWCHDWRTPATFFAHHVKPANPQTRYDTRQ</sequence>
<dbReference type="Gene3D" id="3.30.70.1820">
    <property type="entry name" value="L1 transposable element, RRM domain"/>
    <property type="match status" value="1"/>
</dbReference>
<evidence type="ECO:0000313" key="3">
    <source>
        <dbReference type="EMBL" id="ROT85566.1"/>
    </source>
</evidence>
<dbReference type="Proteomes" id="UP000283509">
    <property type="component" value="Unassembled WGS sequence"/>
</dbReference>
<dbReference type="AlphaFoldDB" id="A0A3R7MKY7"/>
<reference evidence="3 4" key="2">
    <citation type="submission" date="2019-01" db="EMBL/GenBank/DDBJ databases">
        <title>The decoding of complex shrimp genome reveals the adaptation for benthos swimmer, frequently molting mechanism and breeding impact on genome.</title>
        <authorList>
            <person name="Sun Y."/>
            <person name="Gao Y."/>
            <person name="Yu Y."/>
        </authorList>
    </citation>
    <scope>NUCLEOTIDE SEQUENCE [LARGE SCALE GENOMIC DNA]</scope>
    <source>
        <tissue evidence="3">Muscle</tissue>
    </source>
</reference>
<keyword evidence="1" id="KW-0175">Coiled coil</keyword>
<dbReference type="OrthoDB" id="10066957at2759"/>
<dbReference type="EMBL" id="QCYY01000248">
    <property type="protein sequence ID" value="ROT85566.1"/>
    <property type="molecule type" value="Genomic_DNA"/>
</dbReference>
<feature type="region of interest" description="Disordered" evidence="2">
    <location>
        <begin position="218"/>
        <end position="277"/>
    </location>
</feature>
<comment type="caution">
    <text evidence="3">The sequence shown here is derived from an EMBL/GenBank/DDBJ whole genome shotgun (WGS) entry which is preliminary data.</text>
</comment>
<evidence type="ECO:0000256" key="2">
    <source>
        <dbReference type="SAM" id="MobiDB-lite"/>
    </source>
</evidence>
<evidence type="ECO:0000313" key="4">
    <source>
        <dbReference type="Proteomes" id="UP000283509"/>
    </source>
</evidence>
<name>A0A3R7MKY7_PENVA</name>
<gene>
    <name evidence="3" type="ORF">C7M84_011690</name>
</gene>
<dbReference type="PANTHER" id="PTHR11505">
    <property type="entry name" value="L1 TRANSPOSABLE ELEMENT-RELATED"/>
    <property type="match status" value="1"/>
</dbReference>
<keyword evidence="4" id="KW-1185">Reference proteome</keyword>
<protein>
    <submittedName>
        <fullName evidence="3">Uncharacterized protein</fullName>
    </submittedName>
</protein>
<dbReference type="InterPro" id="IPR004244">
    <property type="entry name" value="Transposase_22"/>
</dbReference>
<organism evidence="3 4">
    <name type="scientific">Penaeus vannamei</name>
    <name type="common">Whiteleg shrimp</name>
    <name type="synonym">Litopenaeus vannamei</name>
    <dbReference type="NCBI Taxonomy" id="6689"/>
    <lineage>
        <taxon>Eukaryota</taxon>
        <taxon>Metazoa</taxon>
        <taxon>Ecdysozoa</taxon>
        <taxon>Arthropoda</taxon>
        <taxon>Crustacea</taxon>
        <taxon>Multicrustacea</taxon>
        <taxon>Malacostraca</taxon>
        <taxon>Eumalacostraca</taxon>
        <taxon>Eucarida</taxon>
        <taxon>Decapoda</taxon>
        <taxon>Dendrobranchiata</taxon>
        <taxon>Penaeoidea</taxon>
        <taxon>Penaeidae</taxon>
        <taxon>Penaeus</taxon>
    </lineage>
</organism>
<proteinExistence type="predicted"/>
<evidence type="ECO:0000256" key="1">
    <source>
        <dbReference type="SAM" id="Coils"/>
    </source>
</evidence>